<evidence type="ECO:0000313" key="4">
    <source>
        <dbReference type="Proteomes" id="UP000198372"/>
    </source>
</evidence>
<dbReference type="PROSITE" id="PS51257">
    <property type="entry name" value="PROKAR_LIPOPROTEIN"/>
    <property type="match status" value="1"/>
</dbReference>
<protein>
    <submittedName>
        <fullName evidence="3">BQ2448_3162 protein</fullName>
    </submittedName>
</protein>
<dbReference type="PANTHER" id="PTHR28013:SF7">
    <property type="entry name" value="PALI-DOMAIN-CONTAINING PROTEIN"/>
    <property type="match status" value="1"/>
</dbReference>
<evidence type="ECO:0000256" key="1">
    <source>
        <dbReference type="SAM" id="MobiDB-lite"/>
    </source>
</evidence>
<organism evidence="3 4">
    <name type="scientific">Microbotryum intermedium</name>
    <dbReference type="NCBI Taxonomy" id="269621"/>
    <lineage>
        <taxon>Eukaryota</taxon>
        <taxon>Fungi</taxon>
        <taxon>Dikarya</taxon>
        <taxon>Basidiomycota</taxon>
        <taxon>Pucciniomycotina</taxon>
        <taxon>Microbotryomycetes</taxon>
        <taxon>Microbotryales</taxon>
        <taxon>Microbotryaceae</taxon>
        <taxon>Microbotryum</taxon>
    </lineage>
</organism>
<evidence type="ECO:0000313" key="3">
    <source>
        <dbReference type="EMBL" id="SCV71574.1"/>
    </source>
</evidence>
<keyword evidence="2" id="KW-1133">Transmembrane helix</keyword>
<evidence type="ECO:0000256" key="2">
    <source>
        <dbReference type="SAM" id="Phobius"/>
    </source>
</evidence>
<keyword evidence="2" id="KW-0812">Transmembrane</keyword>
<keyword evidence="4" id="KW-1185">Reference proteome</keyword>
<dbReference type="Proteomes" id="UP000198372">
    <property type="component" value="Unassembled WGS sequence"/>
</dbReference>
<feature type="region of interest" description="Disordered" evidence="1">
    <location>
        <begin position="314"/>
        <end position="365"/>
    </location>
</feature>
<keyword evidence="2" id="KW-0472">Membrane</keyword>
<dbReference type="InterPro" id="IPR009571">
    <property type="entry name" value="SUR7/Rim9-like_fungi"/>
</dbReference>
<reference evidence="4" key="1">
    <citation type="submission" date="2016-09" db="EMBL/GenBank/DDBJ databases">
        <authorList>
            <person name="Jeantristanb JTB J.-T."/>
            <person name="Ricardo R."/>
        </authorList>
    </citation>
    <scope>NUCLEOTIDE SEQUENCE [LARGE SCALE GENOMIC DNA]</scope>
</reference>
<dbReference type="GO" id="GO:0032153">
    <property type="term" value="C:cell division site"/>
    <property type="evidence" value="ECO:0007669"/>
    <property type="project" value="TreeGrafter"/>
</dbReference>
<dbReference type="STRING" id="269621.A0A238FI74"/>
<accession>A0A238FI74</accession>
<feature type="region of interest" description="Disordered" evidence="1">
    <location>
        <begin position="277"/>
        <end position="296"/>
    </location>
</feature>
<dbReference type="GO" id="GO:0005886">
    <property type="term" value="C:plasma membrane"/>
    <property type="evidence" value="ECO:0007669"/>
    <property type="project" value="InterPro"/>
</dbReference>
<feature type="region of interest" description="Disordered" evidence="1">
    <location>
        <begin position="234"/>
        <end position="271"/>
    </location>
</feature>
<dbReference type="Pfam" id="PF06687">
    <property type="entry name" value="SUR7"/>
    <property type="match status" value="1"/>
</dbReference>
<dbReference type="AlphaFoldDB" id="A0A238FI74"/>
<dbReference type="PANTHER" id="PTHR28013">
    <property type="entry name" value="PROTEIN DCV1-RELATED"/>
    <property type="match status" value="1"/>
</dbReference>
<gene>
    <name evidence="3" type="ORF">BQ2448_3162</name>
</gene>
<feature type="transmembrane region" description="Helical" evidence="2">
    <location>
        <begin position="170"/>
        <end position="189"/>
    </location>
</feature>
<dbReference type="OrthoDB" id="2354757at2759"/>
<dbReference type="EMBL" id="FMSP01000007">
    <property type="protein sequence ID" value="SCV71574.1"/>
    <property type="molecule type" value="Genomic_DNA"/>
</dbReference>
<feature type="transmembrane region" description="Helical" evidence="2">
    <location>
        <begin position="127"/>
        <end position="150"/>
    </location>
</feature>
<feature type="transmembrane region" description="Helical" evidence="2">
    <location>
        <begin position="99"/>
        <end position="120"/>
    </location>
</feature>
<dbReference type="GO" id="GO:0035838">
    <property type="term" value="C:growing cell tip"/>
    <property type="evidence" value="ECO:0007669"/>
    <property type="project" value="TreeGrafter"/>
</dbReference>
<proteinExistence type="predicted"/>
<feature type="compositionally biased region" description="Polar residues" evidence="1">
    <location>
        <begin position="333"/>
        <end position="350"/>
    </location>
</feature>
<name>A0A238FI74_9BASI</name>
<dbReference type="InterPro" id="IPR051380">
    <property type="entry name" value="pH-response_reg_palI/RIM9"/>
</dbReference>
<sequence>MASPATRATRLTAAFLLFVSFVLLLIVSVGCPVWNNIVLARGYWSSLWIDPNVAGRQVRYGLWGYCNGLYGCTSSTLGYARGWPNSPISSTSLGRVSKALVFLPISCGLTFVAFAMACLLPLSMLGAALLSFWAWFTTFVGFSIHLGFSASLRNRLWDTPGIVRAHVGNSIWLVLASLILTTIASIMLCTRREDYRKSKFVVNRREDLNRGVDGTSEAQLMPSSRTGKAWWARRNRDSAATASTHPETLDRNVRGDLGGQPASLPDSNHVWRQTPTNTNTEQERQHIHPPAPTAVPPPTMTQYATPQAGQVASQTVQGPPTMAGAEPFVVGPPTTSVTDTQHPQWHSTGSGAAPPPVQHWVAPKT</sequence>